<accession>A0A1W2DPX0</accession>
<dbReference type="EMBL" id="FWXI01000017">
    <property type="protein sequence ID" value="SMC99510.1"/>
    <property type="molecule type" value="Genomic_DNA"/>
</dbReference>
<keyword evidence="4" id="KW-1185">Reference proteome</keyword>
<evidence type="ECO:0000313" key="4">
    <source>
        <dbReference type="Proteomes" id="UP000192738"/>
    </source>
</evidence>
<evidence type="ECO:0000256" key="1">
    <source>
        <dbReference type="ARBA" id="ARBA00022729"/>
    </source>
</evidence>
<keyword evidence="1" id="KW-0732">Signal</keyword>
<name>A0A1W2DPX0_9FIRM</name>
<dbReference type="Proteomes" id="UP000192738">
    <property type="component" value="Unassembled WGS sequence"/>
</dbReference>
<dbReference type="Gene3D" id="3.40.50.2300">
    <property type="match status" value="2"/>
</dbReference>
<gene>
    <name evidence="3" type="ORF">SAMN04488500_11766</name>
</gene>
<dbReference type="Pfam" id="PF02608">
    <property type="entry name" value="Bmp"/>
    <property type="match status" value="1"/>
</dbReference>
<dbReference type="PANTHER" id="PTHR43208:SF1">
    <property type="entry name" value="ABC TRANSPORTER SUBSTRATE-BINDING PROTEIN"/>
    <property type="match status" value="1"/>
</dbReference>
<dbReference type="PROSITE" id="PS51257">
    <property type="entry name" value="PROKAR_LIPOPROTEIN"/>
    <property type="match status" value="1"/>
</dbReference>
<evidence type="ECO:0000259" key="2">
    <source>
        <dbReference type="Pfam" id="PF02608"/>
    </source>
</evidence>
<reference evidence="3 4" key="1">
    <citation type="submission" date="2017-04" db="EMBL/GenBank/DDBJ databases">
        <authorList>
            <person name="Afonso C.L."/>
            <person name="Miller P.J."/>
            <person name="Scott M.A."/>
            <person name="Spackman E."/>
            <person name="Goraichik I."/>
            <person name="Dimitrov K.M."/>
            <person name="Suarez D.L."/>
            <person name="Swayne D.E."/>
        </authorList>
    </citation>
    <scope>NUCLEOTIDE SEQUENCE [LARGE SCALE GENOMIC DNA]</scope>
    <source>
        <strain evidence="3 4">DSM 5090</strain>
    </source>
</reference>
<feature type="domain" description="ABC transporter substrate-binding protein PnrA-like" evidence="2">
    <location>
        <begin position="43"/>
        <end position="327"/>
    </location>
</feature>
<protein>
    <submittedName>
        <fullName evidence="3">Nucleoside-binding protein</fullName>
    </submittedName>
</protein>
<dbReference type="AlphaFoldDB" id="A0A1W2DPX0"/>
<dbReference type="InterPro" id="IPR003760">
    <property type="entry name" value="PnrA-like"/>
</dbReference>
<dbReference type="GO" id="GO:0005886">
    <property type="term" value="C:plasma membrane"/>
    <property type="evidence" value="ECO:0007669"/>
    <property type="project" value="InterPro"/>
</dbReference>
<evidence type="ECO:0000313" key="3">
    <source>
        <dbReference type="EMBL" id="SMC99510.1"/>
    </source>
</evidence>
<sequence length="373" mass="41108">MVTMQGKRKTGLLLLVALLVLAILIAGCGGQKPTENQPAKAEKVKVAFIYVGPVGDAGWSYAHDQGRKQLEKDMPNIETTFVESVPEGADAERVLTELAMKGNKIIFATSFGYMDYVQKVAQKFPDVTFLHCSGFKTANNVGTYFGRMYQARYLSGIAAGKQTKSNTIGYVAAFPIPEVVRGINAFTLGVQAVNPDAKVKVVWTNTWYNPATEKDAAKSLLDTGADVITMHQDTPAPMQAAEEKGKFAVSYNTDMRNFAPKAILTGPVWNWGPYYVKTVKSVLDKTWKSEQYWGPMSDNIVDLGPYGPMVAEDTKTMIAKKKDEIVKGQWDVFTGPIKDQQGNVKVQANQKMADKEMLEFNWFVQGVEGTISK</sequence>
<dbReference type="InterPro" id="IPR052910">
    <property type="entry name" value="ABC-Purine-Binding"/>
</dbReference>
<dbReference type="STRING" id="112901.SAMN04488500_11766"/>
<dbReference type="PANTHER" id="PTHR43208">
    <property type="entry name" value="ABC TRANSPORTER SUBSTRATE-BINDING PROTEIN"/>
    <property type="match status" value="1"/>
</dbReference>
<dbReference type="CDD" id="cd19963">
    <property type="entry name" value="PBP1_BMP-like"/>
    <property type="match status" value="1"/>
</dbReference>
<proteinExistence type="predicted"/>
<organism evidence="3 4">
    <name type="scientific">Sporomusa malonica</name>
    <dbReference type="NCBI Taxonomy" id="112901"/>
    <lineage>
        <taxon>Bacteria</taxon>
        <taxon>Bacillati</taxon>
        <taxon>Bacillota</taxon>
        <taxon>Negativicutes</taxon>
        <taxon>Selenomonadales</taxon>
        <taxon>Sporomusaceae</taxon>
        <taxon>Sporomusa</taxon>
    </lineage>
</organism>
<dbReference type="RefSeq" id="WP_245824037.1">
    <property type="nucleotide sequence ID" value="NZ_CP155572.1"/>
</dbReference>